<keyword evidence="4 9" id="KW-0812">Transmembrane</keyword>
<dbReference type="EMBL" id="OU899035">
    <property type="protein sequence ID" value="CAH1723815.1"/>
    <property type="molecule type" value="Genomic_DNA"/>
</dbReference>
<accession>A0A9P0J4C4</accession>
<feature type="transmembrane region" description="Helical" evidence="9">
    <location>
        <begin position="402"/>
        <end position="422"/>
    </location>
</feature>
<feature type="transmembrane region" description="Helical" evidence="9">
    <location>
        <begin position="594"/>
        <end position="612"/>
    </location>
</feature>
<protein>
    <recommendedName>
        <fullName evidence="10">ABC transporter domain-containing protein</fullName>
    </recommendedName>
</protein>
<feature type="transmembrane region" description="Helical" evidence="9">
    <location>
        <begin position="369"/>
        <end position="390"/>
    </location>
</feature>
<dbReference type="AlphaFoldDB" id="A0A9P0J4C4"/>
<feature type="transmembrane region" description="Helical" evidence="9">
    <location>
        <begin position="443"/>
        <end position="469"/>
    </location>
</feature>
<evidence type="ECO:0000256" key="9">
    <source>
        <dbReference type="SAM" id="Phobius"/>
    </source>
</evidence>
<gene>
    <name evidence="11" type="ORF">APHIGO_LOCUS5305</name>
</gene>
<evidence type="ECO:0000256" key="7">
    <source>
        <dbReference type="ARBA" id="ARBA00022989"/>
    </source>
</evidence>
<reference evidence="11" key="1">
    <citation type="submission" date="2022-02" db="EMBL/GenBank/DDBJ databases">
        <authorList>
            <person name="King R."/>
        </authorList>
    </citation>
    <scope>NUCLEOTIDE SEQUENCE</scope>
</reference>
<dbReference type="Pfam" id="PF01061">
    <property type="entry name" value="ABC2_membrane"/>
    <property type="match status" value="1"/>
</dbReference>
<sequence length="622" mass="69833">MDFNHCCSRESMEPKDDSNGLYEPKGLFIKDRKQDQVTLKFKNLYYTVSLGIGKGTKDVLKNINGIFAPNQLVAIMGPSGAGKSSLLDVLSGYNLKGVRGNVTVNGEERRLDSFRRLSCYIQQDDRLQPLLTVNENMSVAANLKLSMDKTQKYKDAVVDEILSTLGLDKCKATRTARLSGGQKKRLSIALELINNPTVMFLDEPTTGLDSSSCSQCISLLRLLAHQGRTIICTIHQPSASLFQMFDQVYILSQGTCLYQGSTGNIIPYLSKLELPCPIYHNPADFVIELACGDHGNDKIQKMAKEIENGKCLTWTGISDLPAINDASSGNTQKISKEVDVVHETTAYNQLKCLLHRGVLKCKRDPDLTYLRIGVNIIVSLLLGTLFLQIGDDGSKIFDNYNLLFSILMHHVGSTLMLNIINFPAEISILTKEHFNRWYSLKSYYIATNILDIPITTLGCLIFSVIIYLMTGQPLEWNRFGMFTFISWLMVLISQSLGFIIGAWFSVINGNFVGPIIVVLLMVFSGFGVNLRDIPYLLKWGTEISFLRYGLDALVAAIYDKRGILPCYSLYCHYKYPTKFLDEVAMTTDHFNYDVYALVITLLITRVVAYFLLRLRVRSRVSL</sequence>
<dbReference type="PANTHER" id="PTHR48041">
    <property type="entry name" value="ABC TRANSPORTER G FAMILY MEMBER 28"/>
    <property type="match status" value="1"/>
</dbReference>
<dbReference type="OrthoDB" id="66620at2759"/>
<comment type="subcellular location">
    <subcellularLocation>
        <location evidence="1">Membrane</location>
        <topology evidence="1">Multi-pass membrane protein</topology>
    </subcellularLocation>
</comment>
<keyword evidence="5" id="KW-0547">Nucleotide-binding</keyword>
<evidence type="ECO:0000256" key="2">
    <source>
        <dbReference type="ARBA" id="ARBA00005814"/>
    </source>
</evidence>
<evidence type="ECO:0000256" key="8">
    <source>
        <dbReference type="ARBA" id="ARBA00023136"/>
    </source>
</evidence>
<comment type="similarity">
    <text evidence="2">Belongs to the ABC transporter superfamily. ABCG family. Eye pigment precursor importer (TC 3.A.1.204) subfamily.</text>
</comment>
<dbReference type="GO" id="GO:0005524">
    <property type="term" value="F:ATP binding"/>
    <property type="evidence" value="ECO:0007669"/>
    <property type="project" value="UniProtKB-KW"/>
</dbReference>
<dbReference type="FunFam" id="3.40.50.300:FF:001077">
    <property type="entry name" value="Uncharacterized protein, isoform A"/>
    <property type="match status" value="1"/>
</dbReference>
<dbReference type="CDD" id="cd03213">
    <property type="entry name" value="ABCG_EPDR"/>
    <property type="match status" value="1"/>
</dbReference>
<evidence type="ECO:0000256" key="5">
    <source>
        <dbReference type="ARBA" id="ARBA00022741"/>
    </source>
</evidence>
<dbReference type="GO" id="GO:0140359">
    <property type="term" value="F:ABC-type transporter activity"/>
    <property type="evidence" value="ECO:0007669"/>
    <property type="project" value="InterPro"/>
</dbReference>
<proteinExistence type="inferred from homology"/>
<keyword evidence="3" id="KW-0813">Transport</keyword>
<evidence type="ECO:0000256" key="3">
    <source>
        <dbReference type="ARBA" id="ARBA00022448"/>
    </source>
</evidence>
<feature type="transmembrane region" description="Helical" evidence="9">
    <location>
        <begin position="481"/>
        <end position="504"/>
    </location>
</feature>
<dbReference type="InterPro" id="IPR013525">
    <property type="entry name" value="ABC2_TM"/>
</dbReference>
<evidence type="ECO:0000256" key="6">
    <source>
        <dbReference type="ARBA" id="ARBA00022840"/>
    </source>
</evidence>
<organism evidence="11 12">
    <name type="scientific">Aphis gossypii</name>
    <name type="common">Cotton aphid</name>
    <dbReference type="NCBI Taxonomy" id="80765"/>
    <lineage>
        <taxon>Eukaryota</taxon>
        <taxon>Metazoa</taxon>
        <taxon>Ecdysozoa</taxon>
        <taxon>Arthropoda</taxon>
        <taxon>Hexapoda</taxon>
        <taxon>Insecta</taxon>
        <taxon>Pterygota</taxon>
        <taxon>Neoptera</taxon>
        <taxon>Paraneoptera</taxon>
        <taxon>Hemiptera</taxon>
        <taxon>Sternorrhyncha</taxon>
        <taxon>Aphidomorpha</taxon>
        <taxon>Aphidoidea</taxon>
        <taxon>Aphididae</taxon>
        <taxon>Aphidini</taxon>
        <taxon>Aphis</taxon>
        <taxon>Aphis</taxon>
    </lineage>
</organism>
<keyword evidence="7 9" id="KW-1133">Transmembrane helix</keyword>
<dbReference type="InterPro" id="IPR017871">
    <property type="entry name" value="ABC_transporter-like_CS"/>
</dbReference>
<reference evidence="11" key="2">
    <citation type="submission" date="2022-10" db="EMBL/GenBank/DDBJ databases">
        <authorList>
            <consortium name="ENA_rothamsted_submissions"/>
            <consortium name="culmorum"/>
            <person name="King R."/>
        </authorList>
    </citation>
    <scope>NUCLEOTIDE SEQUENCE</scope>
</reference>
<evidence type="ECO:0000313" key="11">
    <source>
        <dbReference type="EMBL" id="CAH1723815.1"/>
    </source>
</evidence>
<name>A0A9P0J4C4_APHGO</name>
<dbReference type="SUPFAM" id="SSF52540">
    <property type="entry name" value="P-loop containing nucleoside triphosphate hydrolases"/>
    <property type="match status" value="1"/>
</dbReference>
<dbReference type="InterPro" id="IPR003593">
    <property type="entry name" value="AAA+_ATPase"/>
</dbReference>
<dbReference type="PANTHER" id="PTHR48041:SF26">
    <property type="entry name" value="FI22810P1"/>
    <property type="match status" value="1"/>
</dbReference>
<evidence type="ECO:0000259" key="10">
    <source>
        <dbReference type="PROSITE" id="PS50893"/>
    </source>
</evidence>
<dbReference type="InterPro" id="IPR043926">
    <property type="entry name" value="ABCG_dom"/>
</dbReference>
<feature type="transmembrane region" description="Helical" evidence="9">
    <location>
        <begin position="511"/>
        <end position="530"/>
    </location>
</feature>
<dbReference type="PROSITE" id="PS00211">
    <property type="entry name" value="ABC_TRANSPORTER_1"/>
    <property type="match status" value="1"/>
</dbReference>
<dbReference type="Pfam" id="PF00005">
    <property type="entry name" value="ABC_tran"/>
    <property type="match status" value="1"/>
</dbReference>
<feature type="domain" description="ABC transporter" evidence="10">
    <location>
        <begin position="39"/>
        <end position="278"/>
    </location>
</feature>
<evidence type="ECO:0000256" key="4">
    <source>
        <dbReference type="ARBA" id="ARBA00022692"/>
    </source>
</evidence>
<dbReference type="Proteomes" id="UP001154329">
    <property type="component" value="Chromosome 2"/>
</dbReference>
<dbReference type="GO" id="GO:0005886">
    <property type="term" value="C:plasma membrane"/>
    <property type="evidence" value="ECO:0007669"/>
    <property type="project" value="TreeGrafter"/>
</dbReference>
<dbReference type="Gene3D" id="3.40.50.300">
    <property type="entry name" value="P-loop containing nucleotide triphosphate hydrolases"/>
    <property type="match status" value="1"/>
</dbReference>
<dbReference type="Pfam" id="PF19055">
    <property type="entry name" value="ABC2_membrane_7"/>
    <property type="match status" value="1"/>
</dbReference>
<dbReference type="InterPro" id="IPR003439">
    <property type="entry name" value="ABC_transporter-like_ATP-bd"/>
</dbReference>
<dbReference type="SMART" id="SM00382">
    <property type="entry name" value="AAA"/>
    <property type="match status" value="1"/>
</dbReference>
<keyword evidence="8 9" id="KW-0472">Membrane</keyword>
<evidence type="ECO:0000313" key="12">
    <source>
        <dbReference type="Proteomes" id="UP001154329"/>
    </source>
</evidence>
<evidence type="ECO:0000256" key="1">
    <source>
        <dbReference type="ARBA" id="ARBA00004141"/>
    </source>
</evidence>
<dbReference type="GO" id="GO:0016887">
    <property type="term" value="F:ATP hydrolysis activity"/>
    <property type="evidence" value="ECO:0007669"/>
    <property type="project" value="InterPro"/>
</dbReference>
<keyword evidence="12" id="KW-1185">Reference proteome</keyword>
<keyword evidence="6" id="KW-0067">ATP-binding</keyword>
<dbReference type="InterPro" id="IPR027417">
    <property type="entry name" value="P-loop_NTPase"/>
</dbReference>
<dbReference type="PROSITE" id="PS50893">
    <property type="entry name" value="ABC_TRANSPORTER_2"/>
    <property type="match status" value="1"/>
</dbReference>
<dbReference type="InterPro" id="IPR050352">
    <property type="entry name" value="ABCG_transporters"/>
</dbReference>